<keyword evidence="2" id="KW-1185">Reference proteome</keyword>
<comment type="caution">
    <text evidence="1">The sequence shown here is derived from an EMBL/GenBank/DDBJ whole genome shotgun (WGS) entry which is preliminary data.</text>
</comment>
<proteinExistence type="predicted"/>
<dbReference type="EMBL" id="JAVRHS010000005">
    <property type="protein sequence ID" value="MDT0576162.1"/>
    <property type="molecule type" value="Genomic_DNA"/>
</dbReference>
<protein>
    <submittedName>
        <fullName evidence="1">Uncharacterized protein</fullName>
    </submittedName>
</protein>
<sequence>MLFTAVCWQELGADEIAQGIRHYQNTGWYAAFETANDRPLSLRVCAKAVPVNFDDGGINHGVFPVGCF</sequence>
<reference evidence="1 2" key="1">
    <citation type="submission" date="2023-09" db="EMBL/GenBank/DDBJ databases">
        <authorList>
            <person name="Rey-Velasco X."/>
        </authorList>
    </citation>
    <scope>NUCLEOTIDE SEQUENCE [LARGE SCALE GENOMIC DNA]</scope>
    <source>
        <strain evidence="1 2">F390</strain>
    </source>
</reference>
<evidence type="ECO:0000313" key="1">
    <source>
        <dbReference type="EMBL" id="MDT0576162.1"/>
    </source>
</evidence>
<name>A0ABU2ZHT2_9SPHN</name>
<gene>
    <name evidence="1" type="ORF">RM533_08170</name>
</gene>
<organism evidence="1 2">
    <name type="scientific">Croceicoccus esteveae</name>
    <dbReference type="NCBI Taxonomy" id="3075597"/>
    <lineage>
        <taxon>Bacteria</taxon>
        <taxon>Pseudomonadati</taxon>
        <taxon>Pseudomonadota</taxon>
        <taxon>Alphaproteobacteria</taxon>
        <taxon>Sphingomonadales</taxon>
        <taxon>Erythrobacteraceae</taxon>
        <taxon>Croceicoccus</taxon>
    </lineage>
</organism>
<accession>A0ABU2ZHT2</accession>
<dbReference type="RefSeq" id="WP_311340731.1">
    <property type="nucleotide sequence ID" value="NZ_JAVRHS010000005.1"/>
</dbReference>
<dbReference type="Proteomes" id="UP001259803">
    <property type="component" value="Unassembled WGS sequence"/>
</dbReference>
<evidence type="ECO:0000313" key="2">
    <source>
        <dbReference type="Proteomes" id="UP001259803"/>
    </source>
</evidence>